<dbReference type="Proteomes" id="UP000233551">
    <property type="component" value="Unassembled WGS sequence"/>
</dbReference>
<evidence type="ECO:0000313" key="1">
    <source>
        <dbReference type="EMBL" id="PKI60790.1"/>
    </source>
</evidence>
<evidence type="ECO:0000313" key="2">
    <source>
        <dbReference type="Proteomes" id="UP000233551"/>
    </source>
</evidence>
<reference evidence="1 2" key="1">
    <citation type="submission" date="2017-11" db="EMBL/GenBank/DDBJ databases">
        <title>De-novo sequencing of pomegranate (Punica granatum L.) genome.</title>
        <authorList>
            <person name="Akparov Z."/>
            <person name="Amiraslanov A."/>
            <person name="Hajiyeva S."/>
            <person name="Abbasov M."/>
            <person name="Kaur K."/>
            <person name="Hamwieh A."/>
            <person name="Solovyev V."/>
            <person name="Salamov A."/>
            <person name="Braich B."/>
            <person name="Kosarev P."/>
            <person name="Mahmoud A."/>
            <person name="Hajiyev E."/>
            <person name="Babayeva S."/>
            <person name="Izzatullayeva V."/>
            <person name="Mammadov A."/>
            <person name="Mammadov A."/>
            <person name="Sharifova S."/>
            <person name="Ojaghi J."/>
            <person name="Eynullazada K."/>
            <person name="Bayramov B."/>
            <person name="Abdulazimova A."/>
            <person name="Shahmuradov I."/>
        </authorList>
    </citation>
    <scope>NUCLEOTIDE SEQUENCE [LARGE SCALE GENOMIC DNA]</scope>
    <source>
        <strain evidence="2">cv. AG2017</strain>
        <tissue evidence="1">Leaf</tissue>
    </source>
</reference>
<comment type="caution">
    <text evidence="1">The sequence shown here is derived from an EMBL/GenBank/DDBJ whole genome shotgun (WGS) entry which is preliminary data.</text>
</comment>
<gene>
    <name evidence="1" type="ORF">CRG98_018779</name>
</gene>
<organism evidence="1 2">
    <name type="scientific">Punica granatum</name>
    <name type="common">Pomegranate</name>
    <dbReference type="NCBI Taxonomy" id="22663"/>
    <lineage>
        <taxon>Eukaryota</taxon>
        <taxon>Viridiplantae</taxon>
        <taxon>Streptophyta</taxon>
        <taxon>Embryophyta</taxon>
        <taxon>Tracheophyta</taxon>
        <taxon>Spermatophyta</taxon>
        <taxon>Magnoliopsida</taxon>
        <taxon>eudicotyledons</taxon>
        <taxon>Gunneridae</taxon>
        <taxon>Pentapetalae</taxon>
        <taxon>rosids</taxon>
        <taxon>malvids</taxon>
        <taxon>Myrtales</taxon>
        <taxon>Lythraceae</taxon>
        <taxon>Punica</taxon>
    </lineage>
</organism>
<proteinExistence type="predicted"/>
<accession>A0A2I0JYA1</accession>
<dbReference type="EMBL" id="PGOL01001108">
    <property type="protein sequence ID" value="PKI60790.1"/>
    <property type="molecule type" value="Genomic_DNA"/>
</dbReference>
<name>A0A2I0JYA1_PUNGR</name>
<sequence>MSLCSLYLDQAQRHGRYHPLYGSIFSWFQIASRAYINPNNLPLALESIWHLTYAHRPSVNLKLALYKMFHMWIKVIPIRWYSAYLHISSVYNLTYGMEAPEYVFGLLMRPGFLSLRNDSIVATIETHWVCDAKNHSKFCYELLDPNGLFYSIRGSDILDLYGRVGYCLLLGTLPTHSTSIQCLSPGSDWYRLVMLKVYETSGRVHSIAYMMDPIADA</sequence>
<protein>
    <submittedName>
        <fullName evidence="1">Uncharacterized protein</fullName>
    </submittedName>
</protein>
<keyword evidence="2" id="KW-1185">Reference proteome</keyword>
<dbReference type="AlphaFoldDB" id="A0A2I0JYA1"/>